<dbReference type="OrthoDB" id="3800936at2759"/>
<organism evidence="4 5">
    <name type="scientific">Didymella heteroderae</name>
    <dbReference type="NCBI Taxonomy" id="1769908"/>
    <lineage>
        <taxon>Eukaryota</taxon>
        <taxon>Fungi</taxon>
        <taxon>Dikarya</taxon>
        <taxon>Ascomycota</taxon>
        <taxon>Pezizomycotina</taxon>
        <taxon>Dothideomycetes</taxon>
        <taxon>Pleosporomycetidae</taxon>
        <taxon>Pleosporales</taxon>
        <taxon>Pleosporineae</taxon>
        <taxon>Didymellaceae</taxon>
        <taxon>Didymella</taxon>
    </lineage>
</organism>
<feature type="compositionally biased region" description="Polar residues" evidence="2">
    <location>
        <begin position="522"/>
        <end position="539"/>
    </location>
</feature>
<dbReference type="InterPro" id="IPR000504">
    <property type="entry name" value="RRM_dom"/>
</dbReference>
<gene>
    <name evidence="4" type="ORF">E8E12_011623</name>
</gene>
<feature type="compositionally biased region" description="Polar residues" evidence="2">
    <location>
        <begin position="1557"/>
        <end position="1571"/>
    </location>
</feature>
<feature type="compositionally biased region" description="Basic and acidic residues" evidence="2">
    <location>
        <begin position="1086"/>
        <end position="1098"/>
    </location>
</feature>
<feature type="compositionally biased region" description="Basic residues" evidence="2">
    <location>
        <begin position="1075"/>
        <end position="1085"/>
    </location>
</feature>
<feature type="compositionally biased region" description="Polar residues" evidence="2">
    <location>
        <begin position="1231"/>
        <end position="1246"/>
    </location>
</feature>
<feature type="compositionally biased region" description="Low complexity" evidence="2">
    <location>
        <begin position="757"/>
        <end position="766"/>
    </location>
</feature>
<feature type="compositionally biased region" description="Basic residues" evidence="2">
    <location>
        <begin position="1531"/>
        <end position="1546"/>
    </location>
</feature>
<dbReference type="CDD" id="cd00590">
    <property type="entry name" value="RRM_SF"/>
    <property type="match status" value="1"/>
</dbReference>
<feature type="compositionally biased region" description="Polar residues" evidence="2">
    <location>
        <begin position="718"/>
        <end position="731"/>
    </location>
</feature>
<feature type="region of interest" description="Disordered" evidence="2">
    <location>
        <begin position="250"/>
        <end position="273"/>
    </location>
</feature>
<feature type="region of interest" description="Disordered" evidence="2">
    <location>
        <begin position="708"/>
        <end position="847"/>
    </location>
</feature>
<evidence type="ECO:0000259" key="3">
    <source>
        <dbReference type="PROSITE" id="PS50102"/>
    </source>
</evidence>
<evidence type="ECO:0000256" key="2">
    <source>
        <dbReference type="SAM" id="MobiDB-lite"/>
    </source>
</evidence>
<feature type="compositionally biased region" description="Basic and acidic residues" evidence="2">
    <location>
        <begin position="912"/>
        <end position="926"/>
    </location>
</feature>
<evidence type="ECO:0000313" key="5">
    <source>
        <dbReference type="Proteomes" id="UP000758155"/>
    </source>
</evidence>
<protein>
    <recommendedName>
        <fullName evidence="3">RRM domain-containing protein</fullName>
    </recommendedName>
</protein>
<feature type="compositionally biased region" description="Low complexity" evidence="2">
    <location>
        <begin position="250"/>
        <end position="265"/>
    </location>
</feature>
<reference evidence="4" key="1">
    <citation type="submission" date="2019-04" db="EMBL/GenBank/DDBJ databases">
        <title>Sequencing of skin fungus with MAO and IRED activity.</title>
        <authorList>
            <person name="Marsaioli A.J."/>
            <person name="Bonatto J.M.C."/>
            <person name="Reis Junior O."/>
        </authorList>
    </citation>
    <scope>NUCLEOTIDE SEQUENCE</scope>
    <source>
        <strain evidence="4">28M1</strain>
    </source>
</reference>
<feature type="region of interest" description="Disordered" evidence="2">
    <location>
        <begin position="1023"/>
        <end position="1322"/>
    </location>
</feature>
<evidence type="ECO:0000313" key="4">
    <source>
        <dbReference type="EMBL" id="KAF3048285.1"/>
    </source>
</evidence>
<feature type="region of interest" description="Disordered" evidence="2">
    <location>
        <begin position="870"/>
        <end position="975"/>
    </location>
</feature>
<feature type="compositionally biased region" description="Polar residues" evidence="2">
    <location>
        <begin position="891"/>
        <end position="909"/>
    </location>
</feature>
<feature type="compositionally biased region" description="Basic and acidic residues" evidence="2">
    <location>
        <begin position="1495"/>
        <end position="1506"/>
    </location>
</feature>
<comment type="caution">
    <text evidence="4">The sequence shown here is derived from an EMBL/GenBank/DDBJ whole genome shotgun (WGS) entry which is preliminary data.</text>
</comment>
<feature type="compositionally biased region" description="Low complexity" evidence="2">
    <location>
        <begin position="870"/>
        <end position="884"/>
    </location>
</feature>
<keyword evidence="1" id="KW-0694">RNA-binding</keyword>
<dbReference type="PROSITE" id="PS50102">
    <property type="entry name" value="RRM"/>
    <property type="match status" value="1"/>
</dbReference>
<dbReference type="InterPro" id="IPR035979">
    <property type="entry name" value="RBD_domain_sf"/>
</dbReference>
<dbReference type="GO" id="GO:0003723">
    <property type="term" value="F:RNA binding"/>
    <property type="evidence" value="ECO:0007669"/>
    <property type="project" value="UniProtKB-UniRule"/>
</dbReference>
<feature type="compositionally biased region" description="Polar residues" evidence="2">
    <location>
        <begin position="1200"/>
        <end position="1210"/>
    </location>
</feature>
<proteinExistence type="predicted"/>
<dbReference type="SUPFAM" id="SSF54928">
    <property type="entry name" value="RNA-binding domain, RBD"/>
    <property type="match status" value="1"/>
</dbReference>
<dbReference type="Gene3D" id="3.30.70.330">
    <property type="match status" value="1"/>
</dbReference>
<sequence length="1651" mass="177433">MGEMLLQQPAAISSNGEPTLLESKQSASPAPSDKTVTAPPVSSNDDIMRQPQPGRRSAIFSTDIGRRARRGLQQPGFFQPIARSNLVEDAIIAAGYLRKKYPYQYSNVFPQQGWQIDDLWDDHDIQIEGEGYFTEVLRLIERDNVIRVQQYACEYAEKCPERLALIGGDIAGLYNKTSPLSIVDKIFVNGESRDFPPSFLWKVAHFLRTSMLTVKAMTESKDSSSATAGPVANHRDPVVHSAELDPASVTASASVPVSTSNTSNAPTPVIKPAPTMPNAQAVLAWHQERHFARATAGAPSYGHFGPSAGLVGGVGYTEPTGNMMPVLPAHHAGGPNMAHAGVHVPRTRLGRSASGSYSQIMQVSPYVENMPRVPSGFGPRQHASPMSATQSPRLHPAHMVTVHPMGNVPPNMLPLGYDQDPMGHGTMAGQPHPTGVMHPGAMPSHAMQGPPMMQGYPRQPSNAQGPPFTMPMGDMTNMHYGVPPGMPMQNMGPRRRLSQQHANGNSLYDPYEGNNQAFRNTGYLNGKKYSQGSMHNISGRQRKASFPGSRPYHGQYINGRPQTGASYNFGPKPHLGNDPSITQDREYGCFVDWIGPQNEIVNELFVKDLPEDVGEAELEGLFQERRGVRPTSISLRCSPQAPQRKHAFVRFPTCAIAKQALVIPNPAIRGYPVSITVPKRFFQRTSDVPSRDTAEAYSLAFYRYASNPNNREGRKCASSIQEGSDVTTSTAAMREKPSYSPQDARSDMPKKKKKGKQTQQAHATAGSPEARKAKPKKQRQGSPTEDGPAAPTMSVKTDHLSGSARSEGPGSASTTVEATTSTISEQTAQQQAKEITPSTAAKENMVKPTSTEAIAFKSDTVNSVAKIAPSEATPAAPASSVEPAIKPTVINPPQQKTTVAMKTRTTASASLEARDPASDDELKNEASFHSAAESQSELEVKEVSNIGPEVANHGTDVRAPETSTTTTISTPAPFAPTTHTAQEIFNAPTEGVDVITIVENSQLKQESKATIMPPATSDAAAEVFAAKQQEPKTPTTTTLVVSQTKKSGPQQTESLFVGPKQLKAQAKREKEQKKKAQKKEKLAKKGKNEDKHASDRGSPEGGPTGKADGAVDESDALNDEAKSIYDVESVDTTGNPSATAPDAKETSVSTKKPEATETSQTTADSNRGNSGRVKCKKAGTPAAKVVASTKNKNKDHGKQTDGTSAISETDSVTKKDAKANPQEDVQETSVEESTQERAPSTDAQSSKQDDNKDITGGTPGSERSGSVAEVSIPFGKNKNKNKKKNATFTKGEAEASKQRLAWPNVDFRPKSPNPAWMGPIDMETDTHNFEKIITEALGGPDDSDFSWSDLPTMEDVLISDEGEIPADSTPGGSEQPPSMDVEEMKRSGTLEEALLPKITMLRPGMAAETFARLIKITPFEEIVIDDAALATKVDEVIHPNETSVSSDDQQIMADLFTAVVSDGGFDRGATALVAQQDTVDRGLAALETRIVAKHEERKAADADTPAHDMQLAERSAGRDTTDAVSPGAPPAKKKKANKHKNKKNKKKAAENDEASKSGDTIETTGAASTPSKAVGGPIDPLDPFVRQLQQVDALIDLNQNDYTASGTASLRGGAATPTDEQTLMRTMEAYFREAHPERRIKGRKVSQQDLQ</sequence>
<keyword evidence="5" id="KW-1185">Reference proteome</keyword>
<feature type="region of interest" description="Disordered" evidence="2">
    <location>
        <begin position="1362"/>
        <end position="1385"/>
    </location>
</feature>
<feature type="region of interest" description="Disordered" evidence="2">
    <location>
        <begin position="522"/>
        <end position="550"/>
    </location>
</feature>
<name>A0A9P4X200_9PLEO</name>
<feature type="compositionally biased region" description="Polar residues" evidence="2">
    <location>
        <begin position="1146"/>
        <end position="1169"/>
    </location>
</feature>
<feature type="compositionally biased region" description="Low complexity" evidence="2">
    <location>
        <begin position="811"/>
        <end position="825"/>
    </location>
</feature>
<feature type="domain" description="RRM" evidence="3">
    <location>
        <begin position="602"/>
        <end position="680"/>
    </location>
</feature>
<accession>A0A9P4X200</accession>
<feature type="region of interest" description="Disordered" evidence="2">
    <location>
        <begin position="1495"/>
        <end position="1581"/>
    </location>
</feature>
<dbReference type="EMBL" id="SWKV01000001">
    <property type="protein sequence ID" value="KAF3048285.1"/>
    <property type="molecule type" value="Genomic_DNA"/>
</dbReference>
<dbReference type="InterPro" id="IPR012677">
    <property type="entry name" value="Nucleotide-bd_a/b_plait_sf"/>
</dbReference>
<feature type="compositionally biased region" description="Polar residues" evidence="2">
    <location>
        <begin position="826"/>
        <end position="847"/>
    </location>
</feature>
<dbReference type="Proteomes" id="UP000758155">
    <property type="component" value="Unassembled WGS sequence"/>
</dbReference>
<feature type="compositionally biased region" description="Low complexity" evidence="2">
    <location>
        <begin position="960"/>
        <end position="975"/>
    </location>
</feature>
<feature type="compositionally biased region" description="Low complexity" evidence="2">
    <location>
        <begin position="1027"/>
        <end position="1047"/>
    </location>
</feature>
<feature type="compositionally biased region" description="Polar residues" evidence="2">
    <location>
        <begin position="10"/>
        <end position="29"/>
    </location>
</feature>
<feature type="compositionally biased region" description="Basic and acidic residues" evidence="2">
    <location>
        <begin position="1547"/>
        <end position="1556"/>
    </location>
</feature>
<feature type="region of interest" description="Disordered" evidence="2">
    <location>
        <begin position="1"/>
        <end position="57"/>
    </location>
</feature>
<evidence type="ECO:0000256" key="1">
    <source>
        <dbReference type="PROSITE-ProRule" id="PRU00176"/>
    </source>
</evidence>